<dbReference type="Proteomes" id="UP000680206">
    <property type="component" value="Unassembled WGS sequence"/>
</dbReference>
<sequence length="210" mass="23114">MGTSTERRRGYAAGDARRERILHIATQEFAEHGYRGTSLARVAERAGLSQPGLLHHFRTKEQLLVAVLELRDRRDMERYFDGGDASGGLDLLAALVRVVEHNSRTPELVRLFVVLTSEAVTADHPARDWARARYARLRAWVADALRRAAAGGDLRPDLDADATAARIIAIMDGLQTQWLLDPGAIDMPALFRAHIDDLLCSLAAPSASGR</sequence>
<dbReference type="InterPro" id="IPR009057">
    <property type="entry name" value="Homeodomain-like_sf"/>
</dbReference>
<dbReference type="PANTHER" id="PTHR30055">
    <property type="entry name" value="HTH-TYPE TRANSCRIPTIONAL REGULATOR RUTR"/>
    <property type="match status" value="1"/>
</dbReference>
<reference evidence="7 8" key="1">
    <citation type="submission" date="2021-03" db="EMBL/GenBank/DDBJ databases">
        <title>Actinomadura violae sp. nov., isolated from lichen in Thailand.</title>
        <authorList>
            <person name="Kanchanasin P."/>
            <person name="Saeng-In P."/>
            <person name="Phongsopitanun W."/>
            <person name="Yuki M."/>
            <person name="Kudo T."/>
            <person name="Ohkuma M."/>
            <person name="Tanasupawat S."/>
        </authorList>
    </citation>
    <scope>NUCLEOTIDE SEQUENCE [LARGE SCALE GENOMIC DNA]</scope>
    <source>
        <strain evidence="7 8">LCR2-06</strain>
    </source>
</reference>
<evidence type="ECO:0000259" key="6">
    <source>
        <dbReference type="PROSITE" id="PS50977"/>
    </source>
</evidence>
<dbReference type="Gene3D" id="1.10.357.10">
    <property type="entry name" value="Tetracycline Repressor, domain 2"/>
    <property type="match status" value="1"/>
</dbReference>
<keyword evidence="3 5" id="KW-0238">DNA-binding</keyword>
<evidence type="ECO:0000256" key="4">
    <source>
        <dbReference type="ARBA" id="ARBA00023163"/>
    </source>
</evidence>
<protein>
    <submittedName>
        <fullName evidence="7">TetR/AcrR family transcriptional regulator</fullName>
    </submittedName>
</protein>
<comment type="caution">
    <text evidence="7">The sequence shown here is derived from an EMBL/GenBank/DDBJ whole genome shotgun (WGS) entry which is preliminary data.</text>
</comment>
<keyword evidence="2" id="KW-0805">Transcription regulation</keyword>
<evidence type="ECO:0000256" key="1">
    <source>
        <dbReference type="ARBA" id="ARBA00022491"/>
    </source>
</evidence>
<dbReference type="RefSeq" id="WP_208247907.1">
    <property type="nucleotide sequence ID" value="NZ_JAGEPF010000025.1"/>
</dbReference>
<dbReference type="InterPro" id="IPR039538">
    <property type="entry name" value="BetI_C"/>
</dbReference>
<feature type="domain" description="HTH tetR-type" evidence="6">
    <location>
        <begin position="15"/>
        <end position="75"/>
    </location>
</feature>
<keyword evidence="8" id="KW-1185">Reference proteome</keyword>
<evidence type="ECO:0000256" key="3">
    <source>
        <dbReference type="ARBA" id="ARBA00023125"/>
    </source>
</evidence>
<dbReference type="EMBL" id="JAGEPF010000025">
    <property type="protein sequence ID" value="MBO2463071.1"/>
    <property type="molecule type" value="Genomic_DNA"/>
</dbReference>
<dbReference type="SUPFAM" id="SSF48498">
    <property type="entry name" value="Tetracyclin repressor-like, C-terminal domain"/>
    <property type="match status" value="1"/>
</dbReference>
<evidence type="ECO:0000313" key="8">
    <source>
        <dbReference type="Proteomes" id="UP000680206"/>
    </source>
</evidence>
<evidence type="ECO:0000256" key="2">
    <source>
        <dbReference type="ARBA" id="ARBA00023015"/>
    </source>
</evidence>
<keyword evidence="4" id="KW-0804">Transcription</keyword>
<dbReference type="InterPro" id="IPR050109">
    <property type="entry name" value="HTH-type_TetR-like_transc_reg"/>
</dbReference>
<gene>
    <name evidence="7" type="ORF">J4709_36445</name>
</gene>
<dbReference type="InterPro" id="IPR001647">
    <property type="entry name" value="HTH_TetR"/>
</dbReference>
<accession>A0ABS3S2E1</accession>
<dbReference type="Pfam" id="PF13977">
    <property type="entry name" value="TetR_C_6"/>
    <property type="match status" value="1"/>
</dbReference>
<feature type="DNA-binding region" description="H-T-H motif" evidence="5">
    <location>
        <begin position="38"/>
        <end position="57"/>
    </location>
</feature>
<dbReference type="Pfam" id="PF00440">
    <property type="entry name" value="TetR_N"/>
    <property type="match status" value="1"/>
</dbReference>
<dbReference type="InterPro" id="IPR036271">
    <property type="entry name" value="Tet_transcr_reg_TetR-rel_C_sf"/>
</dbReference>
<evidence type="ECO:0000313" key="7">
    <source>
        <dbReference type="EMBL" id="MBO2463071.1"/>
    </source>
</evidence>
<dbReference type="SUPFAM" id="SSF46689">
    <property type="entry name" value="Homeodomain-like"/>
    <property type="match status" value="1"/>
</dbReference>
<proteinExistence type="predicted"/>
<dbReference type="PANTHER" id="PTHR30055:SF226">
    <property type="entry name" value="HTH-TYPE TRANSCRIPTIONAL REGULATOR PKSA"/>
    <property type="match status" value="1"/>
</dbReference>
<keyword evidence="1" id="KW-0678">Repressor</keyword>
<evidence type="ECO:0000256" key="5">
    <source>
        <dbReference type="PROSITE-ProRule" id="PRU00335"/>
    </source>
</evidence>
<name>A0ABS3S2E1_9ACTN</name>
<dbReference type="PRINTS" id="PR00455">
    <property type="entry name" value="HTHTETR"/>
</dbReference>
<organism evidence="7 8">
    <name type="scientific">Actinomadura violacea</name>
    <dbReference type="NCBI Taxonomy" id="2819934"/>
    <lineage>
        <taxon>Bacteria</taxon>
        <taxon>Bacillati</taxon>
        <taxon>Actinomycetota</taxon>
        <taxon>Actinomycetes</taxon>
        <taxon>Streptosporangiales</taxon>
        <taxon>Thermomonosporaceae</taxon>
        <taxon>Actinomadura</taxon>
    </lineage>
</organism>
<dbReference type="PROSITE" id="PS50977">
    <property type="entry name" value="HTH_TETR_2"/>
    <property type="match status" value="1"/>
</dbReference>